<keyword evidence="9" id="KW-1185">Reference proteome</keyword>
<dbReference type="GO" id="GO:0046872">
    <property type="term" value="F:metal ion binding"/>
    <property type="evidence" value="ECO:0007669"/>
    <property type="project" value="UniProtKB-KW"/>
</dbReference>
<keyword evidence="1" id="KW-0004">4Fe-4S</keyword>
<evidence type="ECO:0000256" key="5">
    <source>
        <dbReference type="ARBA" id="ARBA00023004"/>
    </source>
</evidence>
<dbReference type="InterPro" id="IPR005117">
    <property type="entry name" value="NiRdtase/SiRdtase_haem-b_fer"/>
</dbReference>
<organism evidence="8 9">
    <name type="scientific">Comamonas antarctica</name>
    <dbReference type="NCBI Taxonomy" id="2743470"/>
    <lineage>
        <taxon>Bacteria</taxon>
        <taxon>Pseudomonadati</taxon>
        <taxon>Pseudomonadota</taxon>
        <taxon>Betaproteobacteria</taxon>
        <taxon>Burkholderiales</taxon>
        <taxon>Comamonadaceae</taxon>
        <taxon>Comamonas</taxon>
    </lineage>
</organism>
<dbReference type="Gene3D" id="3.30.413.10">
    <property type="entry name" value="Sulfite Reductase Hemoprotein, domain 1"/>
    <property type="match status" value="1"/>
</dbReference>
<keyword evidence="3" id="KW-0479">Metal-binding</keyword>
<gene>
    <name evidence="8" type="ORF">HUK68_04400</name>
</gene>
<evidence type="ECO:0000256" key="1">
    <source>
        <dbReference type="ARBA" id="ARBA00022485"/>
    </source>
</evidence>
<protein>
    <submittedName>
        <fullName evidence="8">Nitrite reductase</fullName>
    </submittedName>
</protein>
<dbReference type="AlphaFoldDB" id="A0A6N1X2E8"/>
<dbReference type="Gene3D" id="3.90.480.10">
    <property type="entry name" value="Sulfite Reductase Hemoprotein,Domain 2"/>
    <property type="match status" value="1"/>
</dbReference>
<dbReference type="EMBL" id="CP054840">
    <property type="protein sequence ID" value="QKV52202.1"/>
    <property type="molecule type" value="Genomic_DNA"/>
</dbReference>
<sequence length="406" mass="42475">MADPIQVQGWCPTAWQPMRAQDGWILRVRPHCAAISAAQWRVLAQLALAHAHPAIELTRLGNVQLRGVDEAQVHALRRHLIEAALVPADADADLAPAVHCTPLYQAGDATHALARQLSAAVLACLNPQALARQRLAALPSKFGLLVDDPARRMRAIGADLQLWVADGGYGLALADAAHWHGFASADAAVDAAMGIALWFARERAGLAPAPTRLRGLPAHRAPPLPPAQPWSIRPAEPLGPGPLPGHGTLIGAPLGRIDAAALLALATQLSPAAEIRVTPWRSLLLEGEAPPALDAVHWIIEPADARLRVSACTGAPRCAQGHVPAQTLALALAGAVPPHRHLHVSGCAKCCALSADAAAVVVASRGATGQPLLHICRADAPGTPIHSLAATEAPAQITRRLHDLYL</sequence>
<feature type="domain" description="Nitrite/Sulfite reductase ferredoxin-like" evidence="7">
    <location>
        <begin position="20"/>
        <end position="82"/>
    </location>
</feature>
<evidence type="ECO:0000256" key="4">
    <source>
        <dbReference type="ARBA" id="ARBA00023002"/>
    </source>
</evidence>
<dbReference type="RefSeq" id="WP_175503103.1">
    <property type="nucleotide sequence ID" value="NZ_CP054840.1"/>
</dbReference>
<dbReference type="KEGG" id="aant:HUK68_04400"/>
<name>A0A6N1X2E8_9BURK</name>
<evidence type="ECO:0000259" key="7">
    <source>
        <dbReference type="Pfam" id="PF03460"/>
    </source>
</evidence>
<dbReference type="InterPro" id="IPR051329">
    <property type="entry name" value="NIR_SIR_4Fe-4S"/>
</dbReference>
<dbReference type="InterPro" id="IPR036136">
    <property type="entry name" value="Nit/Sulf_reduc_fer-like_dom_sf"/>
</dbReference>
<evidence type="ECO:0000256" key="6">
    <source>
        <dbReference type="ARBA" id="ARBA00023014"/>
    </source>
</evidence>
<keyword evidence="4" id="KW-0560">Oxidoreductase</keyword>
<keyword evidence="6" id="KW-0411">Iron-sulfur</keyword>
<dbReference type="GO" id="GO:0051539">
    <property type="term" value="F:4 iron, 4 sulfur cluster binding"/>
    <property type="evidence" value="ECO:0007669"/>
    <property type="project" value="UniProtKB-KW"/>
</dbReference>
<evidence type="ECO:0000256" key="2">
    <source>
        <dbReference type="ARBA" id="ARBA00022617"/>
    </source>
</evidence>
<evidence type="ECO:0000313" key="9">
    <source>
        <dbReference type="Proteomes" id="UP000509579"/>
    </source>
</evidence>
<evidence type="ECO:0000256" key="3">
    <source>
        <dbReference type="ARBA" id="ARBA00022723"/>
    </source>
</evidence>
<evidence type="ECO:0000313" key="8">
    <source>
        <dbReference type="EMBL" id="QKV52202.1"/>
    </source>
</evidence>
<keyword evidence="2" id="KW-0349">Heme</keyword>
<dbReference type="SUPFAM" id="SSF55124">
    <property type="entry name" value="Nitrite/Sulfite reductase N-terminal domain-like"/>
    <property type="match status" value="2"/>
</dbReference>
<dbReference type="Proteomes" id="UP000509579">
    <property type="component" value="Chromosome"/>
</dbReference>
<proteinExistence type="predicted"/>
<dbReference type="SUPFAM" id="SSF56014">
    <property type="entry name" value="Nitrite and sulphite reductase 4Fe-4S domain-like"/>
    <property type="match status" value="1"/>
</dbReference>
<dbReference type="Pfam" id="PF03460">
    <property type="entry name" value="NIR_SIR_ferr"/>
    <property type="match status" value="1"/>
</dbReference>
<dbReference type="InterPro" id="IPR045854">
    <property type="entry name" value="NO2/SO3_Rdtase_4Fe4S_sf"/>
</dbReference>
<reference evidence="8 9" key="1">
    <citation type="submission" date="2020-06" db="EMBL/GenBank/DDBJ databases">
        <title>Acidovorax antarctica sp. nov., isolated from Corinth ice sheet soil, Antarctic Fields Peninsula.</title>
        <authorList>
            <person name="Xu Q."/>
            <person name="Peng F."/>
        </authorList>
    </citation>
    <scope>NUCLEOTIDE SEQUENCE [LARGE SCALE GENOMIC DNA]</scope>
    <source>
        <strain evidence="8 9">16-35-5</strain>
    </source>
</reference>
<dbReference type="PANTHER" id="PTHR32439:SF9">
    <property type="entry name" value="BLR3264 PROTEIN"/>
    <property type="match status" value="1"/>
</dbReference>
<dbReference type="GO" id="GO:0016491">
    <property type="term" value="F:oxidoreductase activity"/>
    <property type="evidence" value="ECO:0007669"/>
    <property type="project" value="UniProtKB-KW"/>
</dbReference>
<accession>A0A6N1X2E8</accession>
<keyword evidence="5" id="KW-0408">Iron</keyword>
<dbReference type="PANTHER" id="PTHR32439">
    <property type="entry name" value="FERREDOXIN--NITRITE REDUCTASE, CHLOROPLASTIC"/>
    <property type="match status" value="1"/>
</dbReference>